<dbReference type="Proteomes" id="UP001067231">
    <property type="component" value="Unassembled WGS sequence"/>
</dbReference>
<sequence>MSYDREKSIHYLKKIDDFHHKIDTGIIKLKSKVTSYLEEPLYNYLDDTRREVDQLYNETRMYVYTCNEPFDPRYVTDDELMSRYTMAKLIDIKTRNLMNKTIEMLSLENERYIEVMNKEGHFGY</sequence>
<comment type="caution">
    <text evidence="1">The sequence shown here is derived from an EMBL/GenBank/DDBJ whole genome shotgun (WGS) entry which is preliminary data.</text>
</comment>
<gene>
    <name evidence="1" type="ORF">OJ253_1767</name>
</gene>
<proteinExistence type="predicted"/>
<organism evidence="1">
    <name type="scientific">Cryptosporidium canis</name>
    <dbReference type="NCBI Taxonomy" id="195482"/>
    <lineage>
        <taxon>Eukaryota</taxon>
        <taxon>Sar</taxon>
        <taxon>Alveolata</taxon>
        <taxon>Apicomplexa</taxon>
        <taxon>Conoidasida</taxon>
        <taxon>Coccidia</taxon>
        <taxon>Eucoccidiorida</taxon>
        <taxon>Eimeriorina</taxon>
        <taxon>Cryptosporidiidae</taxon>
        <taxon>Cryptosporidium</taxon>
    </lineage>
</organism>
<dbReference type="EMBL" id="JAPCXC010000039">
    <property type="protein sequence ID" value="KAJ1608858.1"/>
    <property type="molecule type" value="Genomic_DNA"/>
</dbReference>
<dbReference type="AlphaFoldDB" id="A0A9D5DJD0"/>
<name>A0A9D5DJD0_9CRYT</name>
<accession>A0A9D5DJD0</accession>
<dbReference type="OrthoDB" id="336026at2759"/>
<evidence type="ECO:0000313" key="1">
    <source>
        <dbReference type="EMBL" id="KAJ1608858.1"/>
    </source>
</evidence>
<protein>
    <submittedName>
        <fullName evidence="1">Uncharacterized protein</fullName>
    </submittedName>
</protein>
<reference evidence="1" key="1">
    <citation type="submission" date="2022-10" db="EMBL/GenBank/DDBJ databases">
        <title>Adaptive evolution leads to modifications in subtelomeric GC content in a zoonotic Cryptosporidium species.</title>
        <authorList>
            <person name="Li J."/>
            <person name="Feng Y."/>
            <person name="Xiao L."/>
        </authorList>
    </citation>
    <scope>NUCLEOTIDE SEQUENCE</scope>
    <source>
        <strain evidence="1">33844</strain>
    </source>
</reference>